<dbReference type="Pfam" id="PF12974">
    <property type="entry name" value="Phosphonate-bd"/>
    <property type="match status" value="1"/>
</dbReference>
<accession>A0A0L7TB23</accession>
<dbReference type="SUPFAM" id="SSF53850">
    <property type="entry name" value="Periplasmic binding protein-like II"/>
    <property type="match status" value="1"/>
</dbReference>
<reference evidence="3 4" key="1">
    <citation type="journal article" date="2015" name="Int. J. Syst. Evol. Microbiol.">
        <title>Erwinia iniecta sp. nov., isolated from Russian wheat aphids (Diuraphis noxia).</title>
        <authorList>
            <person name="Campillo T."/>
            <person name="Luna E."/>
            <person name="Portier P."/>
            <person name="Fischer-Le Saux M."/>
            <person name="Lapitan N."/>
            <person name="Tisserat N.A."/>
            <person name="Leach J.E."/>
        </authorList>
    </citation>
    <scope>NUCLEOTIDE SEQUENCE [LARGE SCALE GENOMIC DNA]</scope>
    <source>
        <strain evidence="2 4">B120</strain>
        <strain evidence="1 3">B149</strain>
    </source>
</reference>
<dbReference type="EMBL" id="JRXF01000020">
    <property type="protein sequence ID" value="KOC92397.1"/>
    <property type="molecule type" value="Genomic_DNA"/>
</dbReference>
<dbReference type="Proteomes" id="UP000037088">
    <property type="component" value="Unassembled WGS sequence"/>
</dbReference>
<dbReference type="Proteomes" id="UP000036851">
    <property type="component" value="Unassembled WGS sequence"/>
</dbReference>
<dbReference type="STRING" id="1560201.NG42_01225"/>
<dbReference type="PANTHER" id="PTHR35841:SF1">
    <property type="entry name" value="PHOSPHONATES-BINDING PERIPLASMIC PROTEIN"/>
    <property type="match status" value="1"/>
</dbReference>
<dbReference type="RefSeq" id="WP_052896954.1">
    <property type="nucleotide sequence ID" value="NZ_JRXE01000002.1"/>
</dbReference>
<evidence type="ECO:0000313" key="1">
    <source>
        <dbReference type="EMBL" id="KOC92397.1"/>
    </source>
</evidence>
<organism evidence="2 4">
    <name type="scientific">Winslowiella iniecta</name>
    <dbReference type="NCBI Taxonomy" id="1560201"/>
    <lineage>
        <taxon>Bacteria</taxon>
        <taxon>Pseudomonadati</taxon>
        <taxon>Pseudomonadota</taxon>
        <taxon>Gammaproteobacteria</taxon>
        <taxon>Enterobacterales</taxon>
        <taxon>Erwiniaceae</taxon>
        <taxon>Winslowiella</taxon>
    </lineage>
</organism>
<name>A0A0L7TB23_9GAMM</name>
<dbReference type="Gene3D" id="3.40.190.10">
    <property type="entry name" value="Periplasmic binding protein-like II"/>
    <property type="match status" value="1"/>
</dbReference>
<gene>
    <name evidence="2" type="ORF">NG42_01225</name>
    <name evidence="1" type="ORF">NG43_13750</name>
</gene>
<dbReference type="OrthoDB" id="5599602at2"/>
<evidence type="ECO:0000313" key="3">
    <source>
        <dbReference type="Proteomes" id="UP000036851"/>
    </source>
</evidence>
<dbReference type="EMBL" id="JRXE01000002">
    <property type="protein sequence ID" value="KOC92416.1"/>
    <property type="molecule type" value="Genomic_DNA"/>
</dbReference>
<proteinExistence type="predicted"/>
<comment type="caution">
    <text evidence="2">The sequence shown here is derived from an EMBL/GenBank/DDBJ whole genome shotgun (WGS) entry which is preliminary data.</text>
</comment>
<evidence type="ECO:0000313" key="2">
    <source>
        <dbReference type="EMBL" id="KOC92416.1"/>
    </source>
</evidence>
<dbReference type="PATRIC" id="fig|1560201.3.peg.257"/>
<keyword evidence="4" id="KW-1185">Reference proteome</keyword>
<evidence type="ECO:0000313" key="4">
    <source>
        <dbReference type="Proteomes" id="UP000037088"/>
    </source>
</evidence>
<dbReference type="AlphaFoldDB" id="A0A0L7TB23"/>
<protein>
    <submittedName>
        <fullName evidence="2">Phosphate ABC transporter substrate-binding protein</fullName>
    </submittedName>
</protein>
<sequence length="265" mass="29117">MNDYLSLPMYDIHRPDTAALLNALKSLLTTGARSEDALLPLFPDNLLSHWRDSRTLLSQTCGYPLMTLLPDVQTVGCFHYTAAGCEGAGYRSFLLVRQQDNSKRLKDFSTRRAVCNSPDSQSGYNVLRKMVAPLAQQGKFFSGVVFSGSHRQSLRALSDGDADIAAIDCVSLALLQRHQPALLQGLAVIEQSPLAPGLPLITSAHTSPQAIAELRAALQQLVHEPRYQALCRALLIGGFSVVERQDYQLILDWQREAEEQGVTAL</sequence>
<dbReference type="PANTHER" id="PTHR35841">
    <property type="entry name" value="PHOSPHONATES-BINDING PERIPLASMIC PROTEIN"/>
    <property type="match status" value="1"/>
</dbReference>